<feature type="transmembrane region" description="Helical" evidence="11">
    <location>
        <begin position="113"/>
        <end position="132"/>
    </location>
</feature>
<dbReference type="GeneID" id="116951001"/>
<dbReference type="PANTHER" id="PTHR24235:SF25">
    <property type="entry name" value="NEUROPEPTIDE Y RECEPTOR TYPE 4-RELATED"/>
    <property type="match status" value="1"/>
</dbReference>
<name>A0AAJ7X8I9_PETMA</name>
<evidence type="ECO:0000256" key="5">
    <source>
        <dbReference type="ARBA" id="ARBA00023040"/>
    </source>
</evidence>
<evidence type="ECO:0000256" key="2">
    <source>
        <dbReference type="ARBA" id="ARBA00010663"/>
    </source>
</evidence>
<dbReference type="Proteomes" id="UP001318040">
    <property type="component" value="Chromosome 41"/>
</dbReference>
<organism evidence="13 14">
    <name type="scientific">Petromyzon marinus</name>
    <name type="common">Sea lamprey</name>
    <dbReference type="NCBI Taxonomy" id="7757"/>
    <lineage>
        <taxon>Eukaryota</taxon>
        <taxon>Metazoa</taxon>
        <taxon>Chordata</taxon>
        <taxon>Craniata</taxon>
        <taxon>Vertebrata</taxon>
        <taxon>Cyclostomata</taxon>
        <taxon>Hyperoartia</taxon>
        <taxon>Petromyzontiformes</taxon>
        <taxon>Petromyzontidae</taxon>
        <taxon>Petromyzon</taxon>
    </lineage>
</organism>
<dbReference type="GO" id="GO:0005886">
    <property type="term" value="C:plasma membrane"/>
    <property type="evidence" value="ECO:0007669"/>
    <property type="project" value="TreeGrafter"/>
</dbReference>
<dbReference type="InterPro" id="IPR000611">
    <property type="entry name" value="NPY_rcpt"/>
</dbReference>
<evidence type="ECO:0000259" key="12">
    <source>
        <dbReference type="PROSITE" id="PS50262"/>
    </source>
</evidence>
<evidence type="ECO:0000256" key="10">
    <source>
        <dbReference type="SAM" id="MobiDB-lite"/>
    </source>
</evidence>
<evidence type="ECO:0000256" key="8">
    <source>
        <dbReference type="ARBA" id="ARBA00023224"/>
    </source>
</evidence>
<feature type="domain" description="G-protein coupled receptors family 1 profile" evidence="12">
    <location>
        <begin position="55"/>
        <end position="348"/>
    </location>
</feature>
<dbReference type="SUPFAM" id="SSF81321">
    <property type="entry name" value="Family A G protein-coupled receptor-like"/>
    <property type="match status" value="1"/>
</dbReference>
<gene>
    <name evidence="14" type="primary">LOC116951001</name>
</gene>
<evidence type="ECO:0000256" key="9">
    <source>
        <dbReference type="RuleBase" id="RU000688"/>
    </source>
</evidence>
<keyword evidence="7 9" id="KW-0675">Receptor</keyword>
<evidence type="ECO:0000256" key="11">
    <source>
        <dbReference type="SAM" id="Phobius"/>
    </source>
</evidence>
<feature type="transmembrane region" description="Helical" evidence="11">
    <location>
        <begin position="76"/>
        <end position="101"/>
    </location>
</feature>
<dbReference type="Pfam" id="PF00001">
    <property type="entry name" value="7tm_1"/>
    <property type="match status" value="1"/>
</dbReference>
<feature type="compositionally biased region" description="Gly residues" evidence="10">
    <location>
        <begin position="380"/>
        <end position="390"/>
    </location>
</feature>
<evidence type="ECO:0000256" key="4">
    <source>
        <dbReference type="ARBA" id="ARBA00022989"/>
    </source>
</evidence>
<evidence type="ECO:0000256" key="3">
    <source>
        <dbReference type="ARBA" id="ARBA00022692"/>
    </source>
</evidence>
<dbReference type="PANTHER" id="PTHR24235">
    <property type="entry name" value="NEUROPEPTIDE Y RECEPTOR"/>
    <property type="match status" value="1"/>
</dbReference>
<dbReference type="PRINTS" id="PR00237">
    <property type="entry name" value="GPCRRHODOPSN"/>
</dbReference>
<dbReference type="GO" id="GO:0042923">
    <property type="term" value="F:neuropeptide binding"/>
    <property type="evidence" value="ECO:0007669"/>
    <property type="project" value="TreeGrafter"/>
</dbReference>
<dbReference type="GO" id="GO:0004983">
    <property type="term" value="F:neuropeptide Y receptor activity"/>
    <property type="evidence" value="ECO:0007669"/>
    <property type="project" value="InterPro"/>
</dbReference>
<evidence type="ECO:0000256" key="7">
    <source>
        <dbReference type="ARBA" id="ARBA00023170"/>
    </source>
</evidence>
<dbReference type="PRINTS" id="PR01012">
    <property type="entry name" value="NRPEPTIDEYR"/>
</dbReference>
<protein>
    <submittedName>
        <fullName evidence="14">Neuropeptide Y receptor type 1-like</fullName>
    </submittedName>
</protein>
<keyword evidence="4 11" id="KW-1133">Transmembrane helix</keyword>
<evidence type="ECO:0000256" key="6">
    <source>
        <dbReference type="ARBA" id="ARBA00023136"/>
    </source>
</evidence>
<comment type="similarity">
    <text evidence="2 9">Belongs to the G-protein coupled receptor 1 family.</text>
</comment>
<dbReference type="KEGG" id="pmrn:116951001"/>
<keyword evidence="13" id="KW-1185">Reference proteome</keyword>
<dbReference type="GO" id="GO:0043005">
    <property type="term" value="C:neuron projection"/>
    <property type="evidence" value="ECO:0007669"/>
    <property type="project" value="TreeGrafter"/>
</dbReference>
<dbReference type="RefSeq" id="XP_032825155.1">
    <property type="nucleotide sequence ID" value="XM_032969264.1"/>
</dbReference>
<keyword evidence="3 9" id="KW-0812">Transmembrane</keyword>
<feature type="transmembrane region" description="Helical" evidence="11">
    <location>
        <begin position="214"/>
        <end position="241"/>
    </location>
</feature>
<reference evidence="14" key="1">
    <citation type="submission" date="2025-08" db="UniProtKB">
        <authorList>
            <consortium name="RefSeq"/>
        </authorList>
    </citation>
    <scope>IDENTIFICATION</scope>
    <source>
        <tissue evidence="14">Sperm</tissue>
    </source>
</reference>
<sequence>MDDSGGGRRAWNATAALANGTRAAAEDYDICRTSPFSTSFLIVAYCTVMTLGLSGNACLVFVVARQRDMRNITNVFIANLSVSDILVVLLCLPLTLVYTLMDHWAFGELLCKLSPFVQCTSVTVSVLSLVLISLERHQLILHPTGWKPSLHHAYAAIAVVWAAAALASLPFATFHVLTDEPLGNLSGGGGGGDADPLEGKHVCVEVWPSSSARLLYTTALLALQYCVPLAFILGCYARIFLRLRRRRGMLERPSLCREAREASTGHYEHRHDHLQQESYSRRARQARRINGMLATIVAAFALCWLPLNVFNALYDWHHQAVMGCHHDLVFSLCHLTAMASTCVNPVCYGLLNTNFQKELKAMAQRCWCMAATGLARVSDGGSGGGGGSGGRSEVAREAGAGRADEEAFEHFPLSTMTTDMSKDSIKQHCRTNSM</sequence>
<dbReference type="Gene3D" id="1.20.1070.10">
    <property type="entry name" value="Rhodopsin 7-helix transmembrane proteins"/>
    <property type="match status" value="1"/>
</dbReference>
<accession>A0AAJ7X8I9</accession>
<evidence type="ECO:0000313" key="13">
    <source>
        <dbReference type="Proteomes" id="UP001318040"/>
    </source>
</evidence>
<feature type="transmembrane region" description="Helical" evidence="11">
    <location>
        <begin position="329"/>
        <end position="351"/>
    </location>
</feature>
<keyword evidence="5 9" id="KW-0297">G-protein coupled receptor</keyword>
<feature type="transmembrane region" description="Helical" evidence="11">
    <location>
        <begin position="289"/>
        <end position="309"/>
    </location>
</feature>
<dbReference type="InterPro" id="IPR017452">
    <property type="entry name" value="GPCR_Rhodpsn_7TM"/>
</dbReference>
<dbReference type="PROSITE" id="PS00237">
    <property type="entry name" value="G_PROTEIN_RECEP_F1_1"/>
    <property type="match status" value="1"/>
</dbReference>
<feature type="region of interest" description="Disordered" evidence="10">
    <location>
        <begin position="380"/>
        <end position="404"/>
    </location>
</feature>
<keyword evidence="8 9" id="KW-0807">Transducer</keyword>
<dbReference type="PROSITE" id="PS50262">
    <property type="entry name" value="G_PROTEIN_RECEP_F1_2"/>
    <property type="match status" value="1"/>
</dbReference>
<comment type="subcellular location">
    <subcellularLocation>
        <location evidence="1">Membrane</location>
        <topology evidence="1">Multi-pass membrane protein</topology>
    </subcellularLocation>
</comment>
<proteinExistence type="inferred from homology"/>
<dbReference type="InterPro" id="IPR000276">
    <property type="entry name" value="GPCR_Rhodpsn"/>
</dbReference>
<feature type="transmembrane region" description="Helical" evidence="11">
    <location>
        <begin position="42"/>
        <end position="64"/>
    </location>
</feature>
<dbReference type="AlphaFoldDB" id="A0AAJ7X8I9"/>
<evidence type="ECO:0000313" key="14">
    <source>
        <dbReference type="RefSeq" id="XP_032825155.1"/>
    </source>
</evidence>
<evidence type="ECO:0000256" key="1">
    <source>
        <dbReference type="ARBA" id="ARBA00004141"/>
    </source>
</evidence>
<keyword evidence="6 11" id="KW-0472">Membrane</keyword>
<feature type="transmembrane region" description="Helical" evidence="11">
    <location>
        <begin position="153"/>
        <end position="177"/>
    </location>
</feature>